<dbReference type="AlphaFoldDB" id="A0A014LZB8"/>
<gene>
    <name evidence="2" type="ORF">BG55_14530</name>
</gene>
<accession>A0A014LZB8</accession>
<dbReference type="SUPFAM" id="SSF69349">
    <property type="entry name" value="Phage fibre proteins"/>
    <property type="match status" value="1"/>
</dbReference>
<feature type="domain" description="Gp5/Type VI secretion system Vgr protein OB-fold" evidence="1">
    <location>
        <begin position="377"/>
        <end position="452"/>
    </location>
</feature>
<dbReference type="PATRIC" id="fig|69222.5.peg.2984"/>
<name>A0A014LZB8_9GAMM</name>
<dbReference type="Gene3D" id="2.40.50.230">
    <property type="entry name" value="Gp5 N-terminal domain"/>
    <property type="match status" value="1"/>
</dbReference>
<dbReference type="Proteomes" id="UP000019918">
    <property type="component" value="Unassembled WGS sequence"/>
</dbReference>
<dbReference type="Pfam" id="PF04717">
    <property type="entry name" value="Phage_base_V"/>
    <property type="match status" value="1"/>
</dbReference>
<dbReference type="SUPFAM" id="SSF69255">
    <property type="entry name" value="gp5 N-terminal domain-like"/>
    <property type="match status" value="1"/>
</dbReference>
<evidence type="ECO:0000259" key="1">
    <source>
        <dbReference type="Pfam" id="PF04717"/>
    </source>
</evidence>
<dbReference type="RefSeq" id="WP_034938462.1">
    <property type="nucleotide sequence ID" value="NZ_JFHN01000053.1"/>
</dbReference>
<comment type="caution">
    <text evidence="2">The sequence shown here is derived from an EMBL/GenBank/DDBJ whole genome shotgun (WGS) entry which is preliminary data.</text>
</comment>
<proteinExistence type="predicted"/>
<evidence type="ECO:0000313" key="2">
    <source>
        <dbReference type="EMBL" id="EXU74931.1"/>
    </source>
</evidence>
<dbReference type="OrthoDB" id="6710627at2"/>
<reference evidence="2 3" key="1">
    <citation type="submission" date="2014-02" db="EMBL/GenBank/DDBJ databases">
        <title>Draft genome of Erwinia mallotivora strain BT-MARDI, a papaya dieback pathogen.</title>
        <authorList>
            <person name="Redzuan R."/>
            <person name="Abu Bakar N."/>
            <person name="Badrun R."/>
            <person name="Mohd Raih M.F."/>
            <person name="Rozano L."/>
            <person name="Mat Amin N."/>
        </authorList>
    </citation>
    <scope>NUCLEOTIDE SEQUENCE [LARGE SCALE GENOMIC DNA]</scope>
    <source>
        <strain evidence="2 3">BT-MARDI</strain>
    </source>
</reference>
<dbReference type="InterPro" id="IPR006533">
    <property type="entry name" value="T6SS_Vgr_RhsGE"/>
</dbReference>
<organism evidence="2 3">
    <name type="scientific">Erwinia mallotivora</name>
    <dbReference type="NCBI Taxonomy" id="69222"/>
    <lineage>
        <taxon>Bacteria</taxon>
        <taxon>Pseudomonadati</taxon>
        <taxon>Pseudomonadota</taxon>
        <taxon>Gammaproteobacteria</taxon>
        <taxon>Enterobacterales</taxon>
        <taxon>Erwiniaceae</taxon>
        <taxon>Erwinia</taxon>
    </lineage>
</organism>
<dbReference type="SUPFAM" id="SSF69279">
    <property type="entry name" value="Phage tail proteins"/>
    <property type="match status" value="1"/>
</dbReference>
<sequence>MAISPLSDDSTGVTTWTIKIDGKAIDSAIGVIAIHVRYQINHIATAELTISDGDMPSQRFDVSDADTFKPGATISVSAGYASDEKTIFEGIIISHGLEITANNSSFLNIVCKDQAIAMTIAKHSQCFLAQSDSKIISALLAKYPNITSSVGSITDPWPELVQFNSTDWDFILTRAEANGFVVTNQCNKVTVDKPATSTAAALVVTWGTDLISFSAKTDARNQLSSVTATAWDSASQNMVTGSGSAQSIAGQGTFTSADLAKVLGISDYRLQTASTISTDALTRWANGHQVKAMLSKVRGSVTFQGNASATINSLLELSGVGERYNGSHYVGGIHHSIEKGQWITTAELGMSPMWSAEHRDIAAPPASGYLPPVDGLQIGIVTKLDGDPDSSYRIQIKLPTLDNDSSLIWARLASFYGSSGCGNFFIPEIGDEMIVGFINQDPSNPVILGSLYSSRNIMPEEITADNYIKTIVTKSKMKIIFDDETSIMTLITPNGNSVVMSDKDKSVTLTDQNSNTISMGESGIAINSSKDITITAKGSVSINSTRDTIVKATGDANISALNVSAQANTGLTLKGNTTAELSCSGITTIKGTLVKIN</sequence>
<evidence type="ECO:0000313" key="3">
    <source>
        <dbReference type="Proteomes" id="UP000019918"/>
    </source>
</evidence>
<dbReference type="InterPro" id="IPR037026">
    <property type="entry name" value="Vgr_OB-fold_dom_sf"/>
</dbReference>
<dbReference type="EMBL" id="JFHN01000053">
    <property type="protein sequence ID" value="EXU74931.1"/>
    <property type="molecule type" value="Genomic_DNA"/>
</dbReference>
<dbReference type="STRING" id="69222.BG55_14530"/>
<dbReference type="NCBIfam" id="TIGR01646">
    <property type="entry name" value="vgr_GE"/>
    <property type="match status" value="1"/>
</dbReference>
<keyword evidence="3" id="KW-1185">Reference proteome</keyword>
<protein>
    <submittedName>
        <fullName evidence="2">Type VI secretion protein VgrG</fullName>
    </submittedName>
</protein>
<dbReference type="InterPro" id="IPR006531">
    <property type="entry name" value="Gp5/Vgr_OB"/>
</dbReference>